<evidence type="ECO:0000313" key="10">
    <source>
        <dbReference type="Proteomes" id="UP000002026"/>
    </source>
</evidence>
<reference evidence="9 10" key="1">
    <citation type="journal article" date="2009" name="Stand. Genomic Sci.">
        <title>Complete genome sequence of Slackia heliotrinireducens type strain (RHS 1).</title>
        <authorList>
            <person name="Pukall R."/>
            <person name="Lapidus A."/>
            <person name="Nolan M."/>
            <person name="Copeland A."/>
            <person name="Glavina Del Rio T."/>
            <person name="Lucas S."/>
            <person name="Chen F."/>
            <person name="Tice H."/>
            <person name="Cheng J.F."/>
            <person name="Chertkov O."/>
            <person name="Bruce D."/>
            <person name="Goodwin L."/>
            <person name="Kuske C."/>
            <person name="Brettin T."/>
            <person name="Detter J.C."/>
            <person name="Han C."/>
            <person name="Pitluck S."/>
            <person name="Pati A."/>
            <person name="Mavrommatis K."/>
            <person name="Ivanova N."/>
            <person name="Ovchinnikova G."/>
            <person name="Chen A."/>
            <person name="Palaniappan K."/>
            <person name="Schneider S."/>
            <person name="Rohde M."/>
            <person name="Chain P."/>
            <person name="D'haeseleer P."/>
            <person name="Goker M."/>
            <person name="Bristow J."/>
            <person name="Eisen J.A."/>
            <person name="Markowitz V."/>
            <person name="Kyrpides N.C."/>
            <person name="Klenk H.P."/>
            <person name="Hugenholtz P."/>
        </authorList>
    </citation>
    <scope>NUCLEOTIDE SEQUENCE [LARGE SCALE GENOMIC DNA]</scope>
    <source>
        <strain evidence="10">ATCC 29202 / DSM 20476 / NCTC 11029 / RHS 1</strain>
    </source>
</reference>
<dbReference type="KEGG" id="shi:Shel_26650"/>
<evidence type="ECO:0000256" key="6">
    <source>
        <dbReference type="ARBA" id="ARBA00022989"/>
    </source>
</evidence>
<feature type="transmembrane region" description="Helical" evidence="8">
    <location>
        <begin position="129"/>
        <end position="149"/>
    </location>
</feature>
<keyword evidence="3" id="KW-0813">Transport</keyword>
<keyword evidence="10" id="KW-1185">Reference proteome</keyword>
<dbReference type="GO" id="GO:0005886">
    <property type="term" value="C:plasma membrane"/>
    <property type="evidence" value="ECO:0007669"/>
    <property type="project" value="UniProtKB-SubCell"/>
</dbReference>
<comment type="similarity">
    <text evidence="2 8">Belongs to the 4-toluene sulfonate uptake permease (TSUP) (TC 2.A.102) family.</text>
</comment>
<dbReference type="EMBL" id="CP001684">
    <property type="protein sequence ID" value="ACV23664.1"/>
    <property type="molecule type" value="Genomic_DNA"/>
</dbReference>
<protein>
    <recommendedName>
        <fullName evidence="8">Probable membrane transporter protein</fullName>
    </recommendedName>
</protein>
<feature type="transmembrane region" description="Helical" evidence="8">
    <location>
        <begin position="31"/>
        <end position="50"/>
    </location>
</feature>
<feature type="transmembrane region" description="Helical" evidence="8">
    <location>
        <begin position="185"/>
        <end position="211"/>
    </location>
</feature>
<dbReference type="AlphaFoldDB" id="C7N3E1"/>
<dbReference type="InterPro" id="IPR052017">
    <property type="entry name" value="TSUP"/>
</dbReference>
<dbReference type="RefSeq" id="WP_012799762.1">
    <property type="nucleotide sequence ID" value="NC_013165.1"/>
</dbReference>
<evidence type="ECO:0000256" key="2">
    <source>
        <dbReference type="ARBA" id="ARBA00009142"/>
    </source>
</evidence>
<feature type="transmembrane region" description="Helical" evidence="8">
    <location>
        <begin position="155"/>
        <end position="173"/>
    </location>
</feature>
<dbReference type="STRING" id="471855.Shel_26650"/>
<dbReference type="HOGENOM" id="CLU_045498_2_3_11"/>
<dbReference type="InterPro" id="IPR002781">
    <property type="entry name" value="TM_pro_TauE-like"/>
</dbReference>
<evidence type="ECO:0000256" key="1">
    <source>
        <dbReference type="ARBA" id="ARBA00004651"/>
    </source>
</evidence>
<proteinExistence type="inferred from homology"/>
<evidence type="ECO:0000256" key="7">
    <source>
        <dbReference type="ARBA" id="ARBA00023136"/>
    </source>
</evidence>
<evidence type="ECO:0000256" key="3">
    <source>
        <dbReference type="ARBA" id="ARBA00022448"/>
    </source>
</evidence>
<dbReference type="Proteomes" id="UP000002026">
    <property type="component" value="Chromosome"/>
</dbReference>
<comment type="subcellular location">
    <subcellularLocation>
        <location evidence="1 8">Cell membrane</location>
        <topology evidence="1 8">Multi-pass membrane protein</topology>
    </subcellularLocation>
</comment>
<evidence type="ECO:0000256" key="8">
    <source>
        <dbReference type="RuleBase" id="RU363041"/>
    </source>
</evidence>
<sequence length="253" mass="25845">MDPIALLIVCPLVFLAGFVDAIAGGGGLISLPAYLLAGLPAHMALGTNKLSNAISTSVATLRMARAGYIKLPLAVPAVIGALVGSAIGAKLALLTPEGVFQMLLVVALPVVAILVLRKRDLDNGGIAEAAPTPKLLVIIGICAIVTGLYDGFYGPGAGTFMLLSFVTFAKLRVREASGTMKMCNLASNISALVMFLNAGAIYIALGLIAAAFNVAGNYIGAGLVVKNGSKIVRPLIVVVLCALFAKVLFDLVA</sequence>
<name>C7N3E1_SLAHD</name>
<feature type="transmembrane region" description="Helical" evidence="8">
    <location>
        <begin position="231"/>
        <end position="249"/>
    </location>
</feature>
<evidence type="ECO:0000313" key="9">
    <source>
        <dbReference type="EMBL" id="ACV23664.1"/>
    </source>
</evidence>
<dbReference type="Pfam" id="PF01925">
    <property type="entry name" value="TauE"/>
    <property type="match status" value="1"/>
</dbReference>
<gene>
    <name evidence="9" type="ordered locus">Shel_26650</name>
</gene>
<dbReference type="PANTHER" id="PTHR30269">
    <property type="entry name" value="TRANSMEMBRANE PROTEIN YFCA"/>
    <property type="match status" value="1"/>
</dbReference>
<accession>C7N3E1</accession>
<keyword evidence="4 8" id="KW-1003">Cell membrane</keyword>
<evidence type="ECO:0000256" key="4">
    <source>
        <dbReference type="ARBA" id="ARBA00022475"/>
    </source>
</evidence>
<keyword evidence="7 8" id="KW-0472">Membrane</keyword>
<organism evidence="9 10">
    <name type="scientific">Slackia heliotrinireducens (strain ATCC 29202 / DSM 20476 / NCTC 11029 / RHS 1)</name>
    <name type="common">Peptococcus heliotrinreducens</name>
    <dbReference type="NCBI Taxonomy" id="471855"/>
    <lineage>
        <taxon>Bacteria</taxon>
        <taxon>Bacillati</taxon>
        <taxon>Actinomycetota</taxon>
        <taxon>Coriobacteriia</taxon>
        <taxon>Eggerthellales</taxon>
        <taxon>Eggerthellaceae</taxon>
        <taxon>Slackia</taxon>
    </lineage>
</organism>
<dbReference type="eggNOG" id="COG0730">
    <property type="taxonomic scope" value="Bacteria"/>
</dbReference>
<evidence type="ECO:0000256" key="5">
    <source>
        <dbReference type="ARBA" id="ARBA00022692"/>
    </source>
</evidence>
<dbReference type="PANTHER" id="PTHR30269:SF0">
    <property type="entry name" value="MEMBRANE TRANSPORTER PROTEIN YFCA-RELATED"/>
    <property type="match status" value="1"/>
</dbReference>
<keyword evidence="5 8" id="KW-0812">Transmembrane</keyword>
<keyword evidence="6 8" id="KW-1133">Transmembrane helix</keyword>
<feature type="transmembrane region" description="Helical" evidence="8">
    <location>
        <begin position="99"/>
        <end position="117"/>
    </location>
</feature>
<feature type="transmembrane region" description="Helical" evidence="8">
    <location>
        <begin position="71"/>
        <end position="93"/>
    </location>
</feature>